<organism evidence="1 2">
    <name type="scientific">Luteolibacter yonseiensis</name>
    <dbReference type="NCBI Taxonomy" id="1144680"/>
    <lineage>
        <taxon>Bacteria</taxon>
        <taxon>Pseudomonadati</taxon>
        <taxon>Verrucomicrobiota</taxon>
        <taxon>Verrucomicrobiia</taxon>
        <taxon>Verrucomicrobiales</taxon>
        <taxon>Verrucomicrobiaceae</taxon>
        <taxon>Luteolibacter</taxon>
    </lineage>
</organism>
<evidence type="ECO:0000313" key="2">
    <source>
        <dbReference type="Proteomes" id="UP000600139"/>
    </source>
</evidence>
<accession>A0A934R4L0</accession>
<comment type="caution">
    <text evidence="1">The sequence shown here is derived from an EMBL/GenBank/DDBJ whole genome shotgun (WGS) entry which is preliminary data.</text>
</comment>
<keyword evidence="2" id="KW-1185">Reference proteome</keyword>
<gene>
    <name evidence="1" type="ORF">JIN84_05595</name>
</gene>
<sequence>MKRIVLISLLLWEAAAANSPGPYPRPKLEMPKAIEVATEYARKSIHLENYYMDRVWLGKENAASGEKWIVSFSPDPASGTKGWYIVVVDMEGRASKPVNGVRWIN</sequence>
<dbReference type="AlphaFoldDB" id="A0A934R4L0"/>
<evidence type="ECO:0000313" key="1">
    <source>
        <dbReference type="EMBL" id="MBK1815074.1"/>
    </source>
</evidence>
<proteinExistence type="predicted"/>
<reference evidence="1" key="1">
    <citation type="submission" date="2021-01" db="EMBL/GenBank/DDBJ databases">
        <title>Modified the classification status of verrucomicrobia.</title>
        <authorList>
            <person name="Feng X."/>
        </authorList>
    </citation>
    <scope>NUCLEOTIDE SEQUENCE</scope>
    <source>
        <strain evidence="1">JCM 18052</strain>
    </source>
</reference>
<dbReference type="EMBL" id="JAENIK010000005">
    <property type="protein sequence ID" value="MBK1815074.1"/>
    <property type="molecule type" value="Genomic_DNA"/>
</dbReference>
<name>A0A934R4L0_9BACT</name>
<dbReference type="RefSeq" id="WP_200350044.1">
    <property type="nucleotide sequence ID" value="NZ_BAABHZ010000005.1"/>
</dbReference>
<dbReference type="Proteomes" id="UP000600139">
    <property type="component" value="Unassembled WGS sequence"/>
</dbReference>
<protein>
    <submittedName>
        <fullName evidence="1">Uncharacterized protein</fullName>
    </submittedName>
</protein>